<evidence type="ECO:0000313" key="2">
    <source>
        <dbReference type="EMBL" id="LAA03593.1"/>
    </source>
</evidence>
<dbReference type="InterPro" id="IPR052637">
    <property type="entry name" value="KLHDC3-like"/>
</dbReference>
<dbReference type="SMART" id="SM00612">
    <property type="entry name" value="Kelch"/>
    <property type="match status" value="3"/>
</dbReference>
<name>A0A2L2Y620_PARTP</name>
<evidence type="ECO:0000256" key="1">
    <source>
        <dbReference type="ARBA" id="ARBA00022441"/>
    </source>
</evidence>
<dbReference type="Pfam" id="PF01344">
    <property type="entry name" value="Kelch_1"/>
    <property type="match status" value="1"/>
</dbReference>
<organism evidence="2">
    <name type="scientific">Parasteatoda tepidariorum</name>
    <name type="common">Common house spider</name>
    <name type="synonym">Achaearanea tepidariorum</name>
    <dbReference type="NCBI Taxonomy" id="114398"/>
    <lineage>
        <taxon>Eukaryota</taxon>
        <taxon>Metazoa</taxon>
        <taxon>Ecdysozoa</taxon>
        <taxon>Arthropoda</taxon>
        <taxon>Chelicerata</taxon>
        <taxon>Arachnida</taxon>
        <taxon>Araneae</taxon>
        <taxon>Araneomorphae</taxon>
        <taxon>Entelegynae</taxon>
        <taxon>Araneoidea</taxon>
        <taxon>Theridiidae</taxon>
        <taxon>Parasteatoda</taxon>
    </lineage>
</organism>
<dbReference type="OrthoDB" id="432528at2759"/>
<dbReference type="GO" id="GO:0005737">
    <property type="term" value="C:cytoplasm"/>
    <property type="evidence" value="ECO:0007669"/>
    <property type="project" value="TreeGrafter"/>
</dbReference>
<dbReference type="GO" id="GO:0003682">
    <property type="term" value="F:chromatin binding"/>
    <property type="evidence" value="ECO:0007669"/>
    <property type="project" value="InterPro"/>
</dbReference>
<dbReference type="Gene3D" id="2.120.10.80">
    <property type="entry name" value="Kelch-type beta propeller"/>
    <property type="match status" value="2"/>
</dbReference>
<accession>A0A2L2Y620</accession>
<sequence>MYWITCLEGGPQRVNHAAASVENKIFSFGGYNSDEAFDIGHKIDIHVFDTSCLRWRPVHYTNVNAAPMKCYGHTVVSHGYKIYQWGGRNNLCASNTLYCFNTKSYAWNIVPTSGIIPHKVDGHSACVINGFMYVFGGYEEETEMFSNSVHRLNLKSFEWEKVPTKGQPPSCRDFHTASVINDKMYIFGGRYIESEMETYNNEIVFLDTKSMKWDKPLCGGKLPCGRRSHSAVVYHNEIYITGGFNGHTKYHLNDIYKFNPEKRMWYEMHPKGEPPCPRRRHCSCVIGDHMFLFGGSSPLNEDEYARHYSNDTQENRTLQDHSDLYILDFFPTLQRLCQLEVIKSNLRIELLPQPLIREIYVLTTNSKMLKSFYTRYPRNDYLGIATSA</sequence>
<proteinExistence type="evidence at transcript level"/>
<dbReference type="SUPFAM" id="SSF117281">
    <property type="entry name" value="Kelch motif"/>
    <property type="match status" value="1"/>
</dbReference>
<keyword evidence="1" id="KW-0880">Kelch repeat</keyword>
<dbReference type="PANTHER" id="PTHR46461:SF1">
    <property type="entry name" value="KELCH DOMAIN-CONTAINING PROTEIN 3"/>
    <property type="match status" value="1"/>
</dbReference>
<dbReference type="PANTHER" id="PTHR46461">
    <property type="entry name" value="KELCH DOMAIN-CONTAINING PROTEIN 3"/>
    <property type="match status" value="1"/>
</dbReference>
<dbReference type="InterPro" id="IPR015915">
    <property type="entry name" value="Kelch-typ_b-propeller"/>
</dbReference>
<dbReference type="Pfam" id="PF24681">
    <property type="entry name" value="Kelch_KLHDC2_KLHL20_DRC7"/>
    <property type="match status" value="1"/>
</dbReference>
<reference evidence="2" key="1">
    <citation type="journal article" date="2016" name="Mol. Ecol. Resour.">
        <title>Evaluation of the impact of RNA preservation methods of spiders for de novo transcriptome assembly.</title>
        <authorList>
            <person name="Kono N."/>
            <person name="Nakamura H."/>
            <person name="Ito Y."/>
            <person name="Tomita M."/>
            <person name="Arakawa K."/>
        </authorList>
    </citation>
    <scope>NUCLEOTIDE SEQUENCE</scope>
    <source>
        <tissue evidence="2">Whole body</tissue>
    </source>
</reference>
<dbReference type="InterPro" id="IPR006652">
    <property type="entry name" value="Kelch_1"/>
</dbReference>
<evidence type="ECO:0008006" key="3">
    <source>
        <dbReference type="Google" id="ProtNLM"/>
    </source>
</evidence>
<dbReference type="AlphaFoldDB" id="A0A2L2Y620"/>
<protein>
    <recommendedName>
        <fullName evidence="3">Kelch domain-containing protein 3</fullName>
    </recommendedName>
</protein>
<dbReference type="EMBL" id="IAAA01018477">
    <property type="protein sequence ID" value="LAA03593.1"/>
    <property type="molecule type" value="mRNA"/>
</dbReference>